<evidence type="ECO:0000313" key="5">
    <source>
        <dbReference type="Proteomes" id="UP000583929"/>
    </source>
</evidence>
<dbReference type="PANTHER" id="PTHR43900">
    <property type="entry name" value="GLUTATHIONE S-TRANSFERASE RHO"/>
    <property type="match status" value="1"/>
</dbReference>
<dbReference type="EMBL" id="JAATIQ010000081">
    <property type="protein sequence ID" value="KAF4386466.1"/>
    <property type="molecule type" value="Genomic_DNA"/>
</dbReference>
<proteinExistence type="predicted"/>
<organism evidence="4 5">
    <name type="scientific">Cannabis sativa</name>
    <name type="common">Hemp</name>
    <name type="synonym">Marijuana</name>
    <dbReference type="NCBI Taxonomy" id="3483"/>
    <lineage>
        <taxon>Eukaryota</taxon>
        <taxon>Viridiplantae</taxon>
        <taxon>Streptophyta</taxon>
        <taxon>Embryophyta</taxon>
        <taxon>Tracheophyta</taxon>
        <taxon>Spermatophyta</taxon>
        <taxon>Magnoliopsida</taxon>
        <taxon>eudicotyledons</taxon>
        <taxon>Gunneridae</taxon>
        <taxon>Pentapetalae</taxon>
        <taxon>rosids</taxon>
        <taxon>fabids</taxon>
        <taxon>Rosales</taxon>
        <taxon>Cannabaceae</taxon>
        <taxon>Cannabis</taxon>
    </lineage>
</organism>
<dbReference type="Pfam" id="PF02798">
    <property type="entry name" value="GST_N"/>
    <property type="match status" value="1"/>
</dbReference>
<protein>
    <recommendedName>
        <fullName evidence="1">glutathione transferase</fullName>
        <ecNumber evidence="1">2.5.1.18</ecNumber>
    </recommendedName>
</protein>
<evidence type="ECO:0000259" key="3">
    <source>
        <dbReference type="Pfam" id="PF02798"/>
    </source>
</evidence>
<dbReference type="GO" id="GO:0005737">
    <property type="term" value="C:cytoplasm"/>
    <property type="evidence" value="ECO:0007669"/>
    <property type="project" value="TreeGrafter"/>
</dbReference>
<keyword evidence="5" id="KW-1185">Reference proteome</keyword>
<dbReference type="InterPro" id="IPR004045">
    <property type="entry name" value="Glutathione_S-Trfase_N"/>
</dbReference>
<dbReference type="PANTHER" id="PTHR43900:SF47">
    <property type="entry name" value="GLUTATHIONE S-TRANSFERASE F6-RELATED"/>
    <property type="match status" value="1"/>
</dbReference>
<comment type="caution">
    <text evidence="4">The sequence shown here is derived from an EMBL/GenBank/DDBJ whole genome shotgun (WGS) entry which is preliminary data.</text>
</comment>
<dbReference type="AlphaFoldDB" id="A0A7J6GU36"/>
<accession>A0A7J6GU36</accession>
<dbReference type="EC" id="2.5.1.18" evidence="1"/>
<dbReference type="Gene3D" id="3.40.30.10">
    <property type="entry name" value="Glutaredoxin"/>
    <property type="match status" value="1"/>
</dbReference>
<dbReference type="GO" id="GO:0043295">
    <property type="term" value="F:glutathione binding"/>
    <property type="evidence" value="ECO:0007669"/>
    <property type="project" value="TreeGrafter"/>
</dbReference>
<reference evidence="4 5" key="1">
    <citation type="journal article" date="2020" name="bioRxiv">
        <title>Sequence and annotation of 42 cannabis genomes reveals extensive copy number variation in cannabinoid synthesis and pathogen resistance genes.</title>
        <authorList>
            <person name="Mckernan K.J."/>
            <person name="Helbert Y."/>
            <person name="Kane L.T."/>
            <person name="Ebling H."/>
            <person name="Zhang L."/>
            <person name="Liu B."/>
            <person name="Eaton Z."/>
            <person name="Mclaughlin S."/>
            <person name="Kingan S."/>
            <person name="Baybayan P."/>
            <person name="Concepcion G."/>
            <person name="Jordan M."/>
            <person name="Riva A."/>
            <person name="Barbazuk W."/>
            <person name="Harkins T."/>
        </authorList>
    </citation>
    <scope>NUCLEOTIDE SEQUENCE [LARGE SCALE GENOMIC DNA]</scope>
    <source>
        <strain evidence="5">cv. Jamaican Lion 4</strain>
        <tissue evidence="4">Leaf</tissue>
    </source>
</reference>
<dbReference type="GO" id="GO:0006749">
    <property type="term" value="P:glutathione metabolic process"/>
    <property type="evidence" value="ECO:0007669"/>
    <property type="project" value="TreeGrafter"/>
</dbReference>
<gene>
    <name evidence="4" type="ORF">G4B88_006722</name>
</gene>
<evidence type="ECO:0000256" key="2">
    <source>
        <dbReference type="ARBA" id="ARBA00022679"/>
    </source>
</evidence>
<keyword evidence="2" id="KW-0808">Transferase</keyword>
<evidence type="ECO:0000313" key="4">
    <source>
        <dbReference type="EMBL" id="KAF4386466.1"/>
    </source>
</evidence>
<evidence type="ECO:0000256" key="1">
    <source>
        <dbReference type="ARBA" id="ARBA00012452"/>
    </source>
</evidence>
<name>A0A7J6GU36_CANSA</name>
<dbReference type="InterPro" id="IPR036249">
    <property type="entry name" value="Thioredoxin-like_sf"/>
</dbReference>
<feature type="domain" description="GST N-terminal" evidence="3">
    <location>
        <begin position="4"/>
        <end position="51"/>
    </location>
</feature>
<dbReference type="SUPFAM" id="SSF52833">
    <property type="entry name" value="Thioredoxin-like"/>
    <property type="match status" value="1"/>
</dbReference>
<sequence>MAPIKVHGSAYSTATMRVIATLNEKNLDFELVPVDMRTGEHKKEPFISLNVNSLLDWTENSIMSFEPGRSRSVSCWVEG</sequence>
<dbReference type="GO" id="GO:0004364">
    <property type="term" value="F:glutathione transferase activity"/>
    <property type="evidence" value="ECO:0007669"/>
    <property type="project" value="UniProtKB-EC"/>
</dbReference>
<dbReference type="Proteomes" id="UP000583929">
    <property type="component" value="Unassembled WGS sequence"/>
</dbReference>